<evidence type="ECO:0000313" key="2">
    <source>
        <dbReference type="WBParaSite" id="nRc.2.0.1.t43988-RA"/>
    </source>
</evidence>
<reference evidence="2" key="1">
    <citation type="submission" date="2022-11" db="UniProtKB">
        <authorList>
            <consortium name="WormBaseParasite"/>
        </authorList>
    </citation>
    <scope>IDENTIFICATION</scope>
</reference>
<dbReference type="Proteomes" id="UP000887565">
    <property type="component" value="Unplaced"/>
</dbReference>
<dbReference type="AlphaFoldDB" id="A0A915L2K7"/>
<accession>A0A915L2K7</accession>
<protein>
    <submittedName>
        <fullName evidence="2">Uncharacterized protein</fullName>
    </submittedName>
</protein>
<keyword evidence="1" id="KW-1185">Reference proteome</keyword>
<organism evidence="1 2">
    <name type="scientific">Romanomermis culicivorax</name>
    <name type="common">Nematode worm</name>
    <dbReference type="NCBI Taxonomy" id="13658"/>
    <lineage>
        <taxon>Eukaryota</taxon>
        <taxon>Metazoa</taxon>
        <taxon>Ecdysozoa</taxon>
        <taxon>Nematoda</taxon>
        <taxon>Enoplea</taxon>
        <taxon>Dorylaimia</taxon>
        <taxon>Mermithida</taxon>
        <taxon>Mermithoidea</taxon>
        <taxon>Mermithidae</taxon>
        <taxon>Romanomermis</taxon>
    </lineage>
</organism>
<sequence>MFVKLKQEKPKFTFVQDRGIILKNLELQCVPGTLCLYFQVVSQSIKPNSEVKSATVGDFNESICKIGDGGQFLRINRRQSPIFRNDEWVIR</sequence>
<dbReference type="WBParaSite" id="nRc.2.0.1.t43988-RA">
    <property type="protein sequence ID" value="nRc.2.0.1.t43988-RA"/>
    <property type="gene ID" value="nRc.2.0.1.g43988"/>
</dbReference>
<proteinExistence type="predicted"/>
<name>A0A915L2K7_ROMCU</name>
<evidence type="ECO:0000313" key="1">
    <source>
        <dbReference type="Proteomes" id="UP000887565"/>
    </source>
</evidence>